<feature type="transmembrane region" description="Helical" evidence="2">
    <location>
        <begin position="210"/>
        <end position="230"/>
    </location>
</feature>
<sequence>MPVSVSEPSGESHPQHHRKRHYTVRKSPYLVSLAFLLLATALTLLNIHVPQLIHVVGRSPGPTQFETRYGLYRRCTRSLASSPNTTALLLPAHPLPQDVDIDLPMPAIFDSLPSSSSSLVGGGGGIEGPIGHPAEGDGHEWVCQDFPTRSECQQFGEKFCVLWSTAGYAAQSSLVPCLASLFSLLFIFLHRGERTARAKARRQQWKLVSVTMLIHCLLQVLSIGMILHVFRTDERFESKGSHLGMFTLSPSPSFPFPFPLPLRFKERERGLTFSVFGKKDKSFSFGASSALVSLTHTLFLTLTAYSARLGHTWAAGKSAKKSRRHRRTRSGRVVVVADGVEVPEGERVSVGEVRAVAGEEAGEGVVGEVGERTGLLEGNGGEARAAGGGRERATDSAV</sequence>
<gene>
    <name evidence="3" type="ORF">B9479_005356</name>
</gene>
<dbReference type="AlphaFoldDB" id="A0A5D3AT87"/>
<keyword evidence="2" id="KW-1133">Transmembrane helix</keyword>
<feature type="transmembrane region" description="Helical" evidence="2">
    <location>
        <begin position="168"/>
        <end position="189"/>
    </location>
</feature>
<reference evidence="3 4" key="1">
    <citation type="submission" date="2017-05" db="EMBL/GenBank/DDBJ databases">
        <title>The Genome Sequence of Tsuchiyaea wingfieldii DSM 27421.</title>
        <authorList>
            <person name="Cuomo C."/>
            <person name="Passer A."/>
            <person name="Billmyre B."/>
            <person name="Heitman J."/>
        </authorList>
    </citation>
    <scope>NUCLEOTIDE SEQUENCE [LARGE SCALE GENOMIC DNA]</scope>
    <source>
        <strain evidence="3 4">DSM 27421</strain>
    </source>
</reference>
<name>A0A5D3AT87_9TREE</name>
<accession>A0A5D3AT87</accession>
<keyword evidence="2" id="KW-0472">Membrane</keyword>
<feature type="transmembrane region" description="Helical" evidence="2">
    <location>
        <begin position="28"/>
        <end position="49"/>
    </location>
</feature>
<organism evidence="3 4">
    <name type="scientific">Cryptococcus floricola</name>
    <dbReference type="NCBI Taxonomy" id="2591691"/>
    <lineage>
        <taxon>Eukaryota</taxon>
        <taxon>Fungi</taxon>
        <taxon>Dikarya</taxon>
        <taxon>Basidiomycota</taxon>
        <taxon>Agaricomycotina</taxon>
        <taxon>Tremellomycetes</taxon>
        <taxon>Tremellales</taxon>
        <taxon>Cryptococcaceae</taxon>
        <taxon>Cryptococcus</taxon>
    </lineage>
</organism>
<evidence type="ECO:0000256" key="1">
    <source>
        <dbReference type="SAM" id="MobiDB-lite"/>
    </source>
</evidence>
<feature type="region of interest" description="Disordered" evidence="1">
    <location>
        <begin position="367"/>
        <end position="398"/>
    </location>
</feature>
<keyword evidence="2" id="KW-0812">Transmembrane</keyword>
<feature type="compositionally biased region" description="Low complexity" evidence="1">
    <location>
        <begin position="367"/>
        <end position="376"/>
    </location>
</feature>
<feature type="compositionally biased region" description="Basic and acidic residues" evidence="1">
    <location>
        <begin position="389"/>
        <end position="398"/>
    </location>
</feature>
<dbReference type="EMBL" id="NIDF01000071">
    <property type="protein sequence ID" value="TYJ54022.1"/>
    <property type="molecule type" value="Genomic_DNA"/>
</dbReference>
<evidence type="ECO:0000313" key="3">
    <source>
        <dbReference type="EMBL" id="TYJ54022.1"/>
    </source>
</evidence>
<comment type="caution">
    <text evidence="3">The sequence shown here is derived from an EMBL/GenBank/DDBJ whole genome shotgun (WGS) entry which is preliminary data.</text>
</comment>
<dbReference type="Proteomes" id="UP000322245">
    <property type="component" value="Unassembled WGS sequence"/>
</dbReference>
<keyword evidence="4" id="KW-1185">Reference proteome</keyword>
<feature type="region of interest" description="Disordered" evidence="1">
    <location>
        <begin position="1"/>
        <end position="21"/>
    </location>
</feature>
<evidence type="ECO:0000313" key="4">
    <source>
        <dbReference type="Proteomes" id="UP000322245"/>
    </source>
</evidence>
<evidence type="ECO:0000256" key="2">
    <source>
        <dbReference type="SAM" id="Phobius"/>
    </source>
</evidence>
<proteinExistence type="predicted"/>
<protein>
    <submittedName>
        <fullName evidence="3">Uncharacterized protein</fullName>
    </submittedName>
</protein>